<protein>
    <submittedName>
        <fullName evidence="1">Aminoglycoside phosphotransferase family protein</fullName>
    </submittedName>
</protein>
<keyword evidence="2" id="KW-1185">Reference proteome</keyword>
<dbReference type="Pfam" id="PF04655">
    <property type="entry name" value="APH_6_hur"/>
    <property type="match status" value="1"/>
</dbReference>
<comment type="caution">
    <text evidence="1">The sequence shown here is derived from an EMBL/GenBank/DDBJ whole genome shotgun (WGS) entry which is preliminary data.</text>
</comment>
<organism evidence="1 2">
    <name type="scientific">Arthrobacter burdickii</name>
    <dbReference type="NCBI Taxonomy" id="3035920"/>
    <lineage>
        <taxon>Bacteria</taxon>
        <taxon>Bacillati</taxon>
        <taxon>Actinomycetota</taxon>
        <taxon>Actinomycetes</taxon>
        <taxon>Micrococcales</taxon>
        <taxon>Micrococcaceae</taxon>
        <taxon>Arthrobacter</taxon>
    </lineage>
</organism>
<dbReference type="InterPro" id="IPR011009">
    <property type="entry name" value="Kinase-like_dom_sf"/>
</dbReference>
<dbReference type="RefSeq" id="WP_301229998.1">
    <property type="nucleotide sequence ID" value="NZ_JAROCG010000002.1"/>
</dbReference>
<dbReference type="EMBL" id="JAROCG010000002">
    <property type="protein sequence ID" value="MDN4612726.1"/>
    <property type="molecule type" value="Genomic_DNA"/>
</dbReference>
<sequence>MASDQDRTPGGLPDLPPRLLQSARSIDGGARWTREWRELLAGRLDAWNLVLDLRHGQPVWAGRCAVVVPVVRRDGNDPAEAVLKLTIPHDEAVPEPDALELWDGTGAVRLLAASRPDFALLLDRLDGDHSLMDVPLDETPEPWGRVLRRLSIPAGDSAPWAAFPHLASDAERWTDTLPARWHELGEPFPRWLMESALEVCQSRGIVGRRSERDVLVHSDLHYGNLLPSSRGQLREFTAIDPKPVLGDAEYALAPMLWNRLSELDAADPAGHLRAHSTALAAAAGLDAGLGRGWTVVREVRNALSYLAHGRPGDAQRSLWVASSVLGRTLDGLPPVGELPVL</sequence>
<dbReference type="InterPro" id="IPR006748">
    <property type="entry name" value="NH2Glyco/OHUrea_AB-resist_kin"/>
</dbReference>
<accession>A0ABT8K5K8</accession>
<reference evidence="1" key="1">
    <citation type="submission" date="2023-06" db="EMBL/GenBank/DDBJ databases">
        <title>MT1 and MT2 Draft Genomes of Novel Species.</title>
        <authorList>
            <person name="Venkateswaran K."/>
        </authorList>
    </citation>
    <scope>NUCLEOTIDE SEQUENCE</scope>
    <source>
        <strain evidence="1">IIF3SC-B10</strain>
    </source>
</reference>
<evidence type="ECO:0000313" key="2">
    <source>
        <dbReference type="Proteomes" id="UP001174209"/>
    </source>
</evidence>
<evidence type="ECO:0000313" key="1">
    <source>
        <dbReference type="EMBL" id="MDN4612726.1"/>
    </source>
</evidence>
<proteinExistence type="predicted"/>
<gene>
    <name evidence="1" type="ORF">P5G52_17805</name>
</gene>
<dbReference type="SUPFAM" id="SSF56112">
    <property type="entry name" value="Protein kinase-like (PK-like)"/>
    <property type="match status" value="1"/>
</dbReference>
<dbReference type="Proteomes" id="UP001174209">
    <property type="component" value="Unassembled WGS sequence"/>
</dbReference>
<name>A0ABT8K5K8_9MICC</name>